<proteinExistence type="predicted"/>
<name>A0ABW9E4Q1_9BURK</name>
<keyword evidence="3" id="KW-1185">Reference proteome</keyword>
<reference evidence="2 3" key="1">
    <citation type="journal article" date="2024" name="Chem. Sci.">
        <title>Discovery of megapolipeptins by genome mining of a Burkholderiales bacteria collection.</title>
        <authorList>
            <person name="Paulo B.S."/>
            <person name="Recchia M.J.J."/>
            <person name="Lee S."/>
            <person name="Fergusson C.H."/>
            <person name="Romanowski S.B."/>
            <person name="Hernandez A."/>
            <person name="Krull N."/>
            <person name="Liu D.Y."/>
            <person name="Cavanagh H."/>
            <person name="Bos A."/>
            <person name="Gray C.A."/>
            <person name="Murphy B.T."/>
            <person name="Linington R.G."/>
            <person name="Eustaquio A.S."/>
        </authorList>
    </citation>
    <scope>NUCLEOTIDE SEQUENCE [LARGE SCALE GENOMIC DNA]</scope>
    <source>
        <strain evidence="2 3">RL17-338-BIC-A</strain>
    </source>
</reference>
<dbReference type="InterPro" id="IPR000182">
    <property type="entry name" value="GNAT_dom"/>
</dbReference>
<dbReference type="PANTHER" id="PTHR42791">
    <property type="entry name" value="GNAT FAMILY ACETYLTRANSFERASE"/>
    <property type="match status" value="1"/>
</dbReference>
<dbReference type="Gene3D" id="3.40.630.30">
    <property type="match status" value="1"/>
</dbReference>
<dbReference type="SUPFAM" id="SSF55729">
    <property type="entry name" value="Acyl-CoA N-acyltransferases (Nat)"/>
    <property type="match status" value="1"/>
</dbReference>
<evidence type="ECO:0000313" key="3">
    <source>
        <dbReference type="Proteomes" id="UP001629432"/>
    </source>
</evidence>
<dbReference type="EMBL" id="JAQQCF010000085">
    <property type="protein sequence ID" value="MFM0642555.1"/>
    <property type="molecule type" value="Genomic_DNA"/>
</dbReference>
<evidence type="ECO:0000259" key="1">
    <source>
        <dbReference type="PROSITE" id="PS51186"/>
    </source>
</evidence>
<dbReference type="Proteomes" id="UP001629432">
    <property type="component" value="Unassembled WGS sequence"/>
</dbReference>
<protein>
    <submittedName>
        <fullName evidence="2">GNAT family N-acetyltransferase</fullName>
    </submittedName>
</protein>
<sequence>MELAFASTTHSDVETLIQMRIDAMRESLERIGRFDPERARARFLSSFDPALCKFIVVDGASVGFVLTRPAEDHLLLDHFYVLPEHQGNGIGSKVLTAILAEADSRSIAVRLGALRDSDSNRFYQRHGFVRTKETEWDIYYVREPQRADI</sequence>
<accession>A0ABW9E4Q1</accession>
<evidence type="ECO:0000313" key="2">
    <source>
        <dbReference type="EMBL" id="MFM0642555.1"/>
    </source>
</evidence>
<dbReference type="InterPro" id="IPR052523">
    <property type="entry name" value="Trichothecene_AcTrans"/>
</dbReference>
<dbReference type="RefSeq" id="WP_408341185.1">
    <property type="nucleotide sequence ID" value="NZ_JAQQCF010000085.1"/>
</dbReference>
<dbReference type="PANTHER" id="PTHR42791:SF1">
    <property type="entry name" value="N-ACETYLTRANSFERASE DOMAIN-CONTAINING PROTEIN"/>
    <property type="match status" value="1"/>
</dbReference>
<feature type="domain" description="N-acetyltransferase" evidence="1">
    <location>
        <begin position="11"/>
        <end position="148"/>
    </location>
</feature>
<gene>
    <name evidence="2" type="ORF">PQQ63_38445</name>
</gene>
<dbReference type="PROSITE" id="PS51186">
    <property type="entry name" value="GNAT"/>
    <property type="match status" value="1"/>
</dbReference>
<dbReference type="CDD" id="cd04301">
    <property type="entry name" value="NAT_SF"/>
    <property type="match status" value="1"/>
</dbReference>
<organism evidence="2 3">
    <name type="scientific">Paraburkholderia metrosideri</name>
    <dbReference type="NCBI Taxonomy" id="580937"/>
    <lineage>
        <taxon>Bacteria</taxon>
        <taxon>Pseudomonadati</taxon>
        <taxon>Pseudomonadota</taxon>
        <taxon>Betaproteobacteria</taxon>
        <taxon>Burkholderiales</taxon>
        <taxon>Burkholderiaceae</taxon>
        <taxon>Paraburkholderia</taxon>
    </lineage>
</organism>
<dbReference type="InterPro" id="IPR016181">
    <property type="entry name" value="Acyl_CoA_acyltransferase"/>
</dbReference>
<dbReference type="Pfam" id="PF13508">
    <property type="entry name" value="Acetyltransf_7"/>
    <property type="match status" value="1"/>
</dbReference>
<comment type="caution">
    <text evidence="2">The sequence shown here is derived from an EMBL/GenBank/DDBJ whole genome shotgun (WGS) entry which is preliminary data.</text>
</comment>